<proteinExistence type="predicted"/>
<dbReference type="EMBL" id="CALNXJ010000037">
    <property type="protein sequence ID" value="CAH3143250.1"/>
    <property type="molecule type" value="Genomic_DNA"/>
</dbReference>
<accession>A0AAU9XCJ8</accession>
<evidence type="ECO:0000313" key="1">
    <source>
        <dbReference type="EMBL" id="CAH3143250.1"/>
    </source>
</evidence>
<sequence length="149" mass="16578">MANGTQVALTCKNLRQLPLDKYVSKIECAPTTSLHVILDHYQSIFSSCFTRSGFVCHDCTSREKHSAPIYCANCSLCPVGTYSCTDGSLCLPCPAGNGILHVKSIWRYVTFKPIRCFRFLRQGVSRPKNRVVTKTGTSDELSHLIEESN</sequence>
<comment type="caution">
    <text evidence="1">The sequence shown here is derived from an EMBL/GenBank/DDBJ whole genome shotgun (WGS) entry which is preliminary data.</text>
</comment>
<name>A0AAU9XCJ8_9CNID</name>
<evidence type="ECO:0000313" key="2">
    <source>
        <dbReference type="Proteomes" id="UP001159428"/>
    </source>
</evidence>
<dbReference type="AlphaFoldDB" id="A0AAU9XCJ8"/>
<organism evidence="1 2">
    <name type="scientific">Pocillopora meandrina</name>
    <dbReference type="NCBI Taxonomy" id="46732"/>
    <lineage>
        <taxon>Eukaryota</taxon>
        <taxon>Metazoa</taxon>
        <taxon>Cnidaria</taxon>
        <taxon>Anthozoa</taxon>
        <taxon>Hexacorallia</taxon>
        <taxon>Scleractinia</taxon>
        <taxon>Astrocoeniina</taxon>
        <taxon>Pocilloporidae</taxon>
        <taxon>Pocillopora</taxon>
    </lineage>
</organism>
<gene>
    <name evidence="1" type="ORF">PMEA_00020515</name>
</gene>
<protein>
    <recommendedName>
        <fullName evidence="3">TNFR-Cys domain-containing protein</fullName>
    </recommendedName>
</protein>
<keyword evidence="2" id="KW-1185">Reference proteome</keyword>
<dbReference type="Proteomes" id="UP001159428">
    <property type="component" value="Unassembled WGS sequence"/>
</dbReference>
<evidence type="ECO:0008006" key="3">
    <source>
        <dbReference type="Google" id="ProtNLM"/>
    </source>
</evidence>
<reference evidence="1 2" key="1">
    <citation type="submission" date="2022-05" db="EMBL/GenBank/DDBJ databases">
        <authorList>
            <consortium name="Genoscope - CEA"/>
            <person name="William W."/>
        </authorList>
    </citation>
    <scope>NUCLEOTIDE SEQUENCE [LARGE SCALE GENOMIC DNA]</scope>
</reference>